<evidence type="ECO:0000313" key="2">
    <source>
        <dbReference type="Proteomes" id="UP001519306"/>
    </source>
</evidence>
<dbReference type="Gene3D" id="3.40.390.70">
    <property type="match status" value="1"/>
</dbReference>
<dbReference type="Proteomes" id="UP001519306">
    <property type="component" value="Unassembled WGS sequence"/>
</dbReference>
<dbReference type="EMBL" id="JAGGLJ010000017">
    <property type="protein sequence ID" value="MBP2026008.1"/>
    <property type="molecule type" value="Genomic_DNA"/>
</dbReference>
<gene>
    <name evidence="1" type="ORF">J2Z71_001560</name>
</gene>
<evidence type="ECO:0000313" key="1">
    <source>
        <dbReference type="EMBL" id="MBP2026008.1"/>
    </source>
</evidence>
<organism evidence="1 2">
    <name type="scientific">Peptoniphilus stercorisuis</name>
    <dbReference type="NCBI Taxonomy" id="1436965"/>
    <lineage>
        <taxon>Bacteria</taxon>
        <taxon>Bacillati</taxon>
        <taxon>Bacillota</taxon>
        <taxon>Tissierellia</taxon>
        <taxon>Tissierellales</taxon>
        <taxon>Peptoniphilaceae</taxon>
        <taxon>Peptoniphilus</taxon>
    </lineage>
</organism>
<name>A0ABS4KE23_9FIRM</name>
<accession>A0ABS4KE23</accession>
<keyword evidence="2" id="KW-1185">Reference proteome</keyword>
<dbReference type="RefSeq" id="WP_210061838.1">
    <property type="nucleotide sequence ID" value="NZ_JAGGLJ010000017.1"/>
</dbReference>
<comment type="caution">
    <text evidence="1">The sequence shown here is derived from an EMBL/GenBank/DDBJ whole genome shotgun (WGS) entry which is preliminary data.</text>
</comment>
<proteinExistence type="predicted"/>
<sequence length="287" mass="34136">MRIRKIITKKLIFLFIILNFFINTKIYSNDFNNILENKNYYNIASSSVDLGEKVFHELEVKNEEIFSHNSSNDMNKCFDIWKCIKEIVPSKYLNYISKFELYTDGYENTLAYVTSDINRDNKWMICVDINDSFKNDGVLNERIKETIMHEFMHIITLNNSQMDNSNTSKTYTIAEGKLKEDAILNDFYNRFWSKHEDYVKKEESIKPYSEEYNILTNNFYSLNKDEFITKYASSNPVEDIAETFIYFIKSDIPLDNSIKSQKIRFLYTYTELIDIKNFILNNCKTTL</sequence>
<protein>
    <submittedName>
        <fullName evidence="1">Uncharacterized protein</fullName>
    </submittedName>
</protein>
<reference evidence="1 2" key="1">
    <citation type="submission" date="2021-03" db="EMBL/GenBank/DDBJ databases">
        <title>Genomic Encyclopedia of Type Strains, Phase IV (KMG-IV): sequencing the most valuable type-strain genomes for metagenomic binning, comparative biology and taxonomic classification.</title>
        <authorList>
            <person name="Goeker M."/>
        </authorList>
    </citation>
    <scope>NUCLEOTIDE SEQUENCE [LARGE SCALE GENOMIC DNA]</scope>
    <source>
        <strain evidence="1 2">DSM 27563</strain>
    </source>
</reference>